<evidence type="ECO:0000259" key="1">
    <source>
        <dbReference type="Pfam" id="PF12697"/>
    </source>
</evidence>
<dbReference type="AlphaFoldDB" id="A0A1I4EM77"/>
<evidence type="ECO:0000313" key="3">
    <source>
        <dbReference type="Proteomes" id="UP000199473"/>
    </source>
</evidence>
<evidence type="ECO:0000313" key="2">
    <source>
        <dbReference type="EMBL" id="SFL06848.1"/>
    </source>
</evidence>
<dbReference type="PANTHER" id="PTHR43798">
    <property type="entry name" value="MONOACYLGLYCEROL LIPASE"/>
    <property type="match status" value="1"/>
</dbReference>
<dbReference type="OrthoDB" id="5491135at2"/>
<organism evidence="2 3">
    <name type="scientific">Falsiroseomonas stagni DSM 19981</name>
    <dbReference type="NCBI Taxonomy" id="1123062"/>
    <lineage>
        <taxon>Bacteria</taxon>
        <taxon>Pseudomonadati</taxon>
        <taxon>Pseudomonadota</taxon>
        <taxon>Alphaproteobacteria</taxon>
        <taxon>Acetobacterales</taxon>
        <taxon>Roseomonadaceae</taxon>
        <taxon>Falsiroseomonas</taxon>
    </lineage>
</organism>
<gene>
    <name evidence="2" type="ORF">SAMN02745775_11744</name>
</gene>
<dbReference type="Gene3D" id="3.40.50.1820">
    <property type="entry name" value="alpha/beta hydrolase"/>
    <property type="match status" value="1"/>
</dbReference>
<dbReference type="Proteomes" id="UP000199473">
    <property type="component" value="Unassembled WGS sequence"/>
</dbReference>
<dbReference type="SUPFAM" id="SSF53474">
    <property type="entry name" value="alpha/beta-Hydrolases"/>
    <property type="match status" value="1"/>
</dbReference>
<dbReference type="Pfam" id="PF12697">
    <property type="entry name" value="Abhydrolase_6"/>
    <property type="match status" value="1"/>
</dbReference>
<reference evidence="2 3" key="1">
    <citation type="submission" date="2016-10" db="EMBL/GenBank/DDBJ databases">
        <authorList>
            <person name="de Groot N.N."/>
        </authorList>
    </citation>
    <scope>NUCLEOTIDE SEQUENCE [LARGE SCALE GENOMIC DNA]</scope>
    <source>
        <strain evidence="2 3">DSM 19981</strain>
    </source>
</reference>
<dbReference type="EMBL" id="FOSQ01000017">
    <property type="protein sequence ID" value="SFL06848.1"/>
    <property type="molecule type" value="Genomic_DNA"/>
</dbReference>
<dbReference type="RefSeq" id="WP_139226198.1">
    <property type="nucleotide sequence ID" value="NZ_FOSQ01000017.1"/>
</dbReference>
<proteinExistence type="predicted"/>
<dbReference type="InterPro" id="IPR029058">
    <property type="entry name" value="AB_hydrolase_fold"/>
</dbReference>
<keyword evidence="3" id="KW-1185">Reference proteome</keyword>
<dbReference type="STRING" id="1123062.SAMN02745775_11744"/>
<accession>A0A1I4EM77</accession>
<name>A0A1I4EM77_9PROT</name>
<sequence>MGVVLLPGFMLDAGMWDELAPLLAPFGPVHHGDLFQDDTIEGMAARVLAGAPESFVLVGFSMGGFVAREVARMAPGRVRALVLVATSARGESASQQARRQAIAGRPEGQAFRGMSRAAIARGLHPDRAGDAALVDRLRAMGDRLGGAVFLRQTLMPRPAFDDRLGEIACPTLVVAAAQDALRSVAEAREIAQGIPGARLHIIEGSGHMVPIEAPGELARLILGFVDQAET</sequence>
<feature type="domain" description="AB hydrolase-1" evidence="1">
    <location>
        <begin position="3"/>
        <end position="219"/>
    </location>
</feature>
<dbReference type="InterPro" id="IPR050266">
    <property type="entry name" value="AB_hydrolase_sf"/>
</dbReference>
<dbReference type="InterPro" id="IPR000073">
    <property type="entry name" value="AB_hydrolase_1"/>
</dbReference>
<protein>
    <submittedName>
        <fullName evidence="2">Pimeloyl-ACP methyl ester carboxylesterase</fullName>
    </submittedName>
</protein>